<accession>A0A3P1WTD7</accession>
<protein>
    <submittedName>
        <fullName evidence="2">Uncharacterized protein</fullName>
    </submittedName>
</protein>
<keyword evidence="1" id="KW-0472">Membrane</keyword>
<evidence type="ECO:0000313" key="3">
    <source>
        <dbReference type="Proteomes" id="UP000280935"/>
    </source>
</evidence>
<dbReference type="EMBL" id="RQYT01000021">
    <property type="protein sequence ID" value="RRD49168.1"/>
    <property type="molecule type" value="Genomic_DNA"/>
</dbReference>
<reference evidence="2 3" key="1">
    <citation type="submission" date="2018-11" db="EMBL/GenBank/DDBJ databases">
        <title>Genomes From Bacteria Associated with the Canine Oral Cavity: a Test Case for Automated Genome-Based Taxonomic Assignment.</title>
        <authorList>
            <person name="Coil D.A."/>
            <person name="Jospin G."/>
            <person name="Darling A.E."/>
            <person name="Wallis C."/>
            <person name="Davis I.J."/>
            <person name="Harris S."/>
            <person name="Eisen J.A."/>
            <person name="Holcombe L.J."/>
            <person name="O'Flynn C."/>
        </authorList>
    </citation>
    <scope>NUCLEOTIDE SEQUENCE [LARGE SCALE GENOMIC DNA]</scope>
    <source>
        <strain evidence="2 3">OH2822_COT-296</strain>
    </source>
</reference>
<evidence type="ECO:0000256" key="1">
    <source>
        <dbReference type="SAM" id="Phobius"/>
    </source>
</evidence>
<evidence type="ECO:0000313" key="2">
    <source>
        <dbReference type="EMBL" id="RRD49168.1"/>
    </source>
</evidence>
<gene>
    <name evidence="2" type="ORF">EII35_09295</name>
</gene>
<keyword evidence="1" id="KW-1133">Transmembrane helix</keyword>
<feature type="transmembrane region" description="Helical" evidence="1">
    <location>
        <begin position="46"/>
        <end position="63"/>
    </location>
</feature>
<sequence>MTTKQRRFSRWWEARTPLVRIVLFTASLLLLFLAMDLLLFRRLSHPFMWLWGTALALILAWSLEWQRRRNAEFTEQDRMPPAQG</sequence>
<feature type="transmembrane region" description="Helical" evidence="1">
    <location>
        <begin position="21"/>
        <end position="40"/>
    </location>
</feature>
<keyword evidence="1" id="KW-0812">Transmembrane</keyword>
<dbReference type="RefSeq" id="WP_125228195.1">
    <property type="nucleotide sequence ID" value="NZ_RQYT01000021.1"/>
</dbReference>
<proteinExistence type="predicted"/>
<dbReference type="AlphaFoldDB" id="A0A3P1WTD7"/>
<comment type="caution">
    <text evidence="2">The sequence shown here is derived from an EMBL/GenBank/DDBJ whole genome shotgun (WGS) entry which is preliminary data.</text>
</comment>
<name>A0A3P1WTD7_9ACTN</name>
<organism evidence="2 3">
    <name type="scientific">Arachnia propionica</name>
    <dbReference type="NCBI Taxonomy" id="1750"/>
    <lineage>
        <taxon>Bacteria</taxon>
        <taxon>Bacillati</taxon>
        <taxon>Actinomycetota</taxon>
        <taxon>Actinomycetes</taxon>
        <taxon>Propionibacteriales</taxon>
        <taxon>Propionibacteriaceae</taxon>
        <taxon>Arachnia</taxon>
    </lineage>
</organism>
<dbReference type="Proteomes" id="UP000280935">
    <property type="component" value="Unassembled WGS sequence"/>
</dbReference>